<feature type="domain" description="Glucose-6-phosphate dehydrogenase C-terminal" evidence="1">
    <location>
        <begin position="92"/>
        <end position="134"/>
    </location>
</feature>
<sequence length="155" mass="17704">MSLFFPTLSVPSWDSSTSRIISPCSSSLKDPPSSLQINEILHYKEVKASDVLTKETKRTSEPEDSHSGQVIIRFQGLACSWMLLSSIFSIMTEPDSYEHHLLDFIDGDNHLFMRSDELVTAWNILTPTLHEVEVQLEHNIFMHNIRFSGLVDLLR</sequence>
<protein>
    <recommendedName>
        <fullName evidence="1">Glucose-6-phosphate dehydrogenase C-terminal domain-containing protein</fullName>
    </recommendedName>
</protein>
<evidence type="ECO:0000313" key="3">
    <source>
        <dbReference type="Proteomes" id="UP000657918"/>
    </source>
</evidence>
<reference evidence="2 3" key="1">
    <citation type="submission" date="2020-10" db="EMBL/GenBank/DDBJ databases">
        <title>Plant Genome Project.</title>
        <authorList>
            <person name="Zhang R.-G."/>
        </authorList>
    </citation>
    <scope>NUCLEOTIDE SEQUENCE [LARGE SCALE GENOMIC DNA]</scope>
    <source>
        <strain evidence="2">FAFU-HL-1</strain>
        <tissue evidence="2">Leaf</tissue>
    </source>
</reference>
<organism evidence="2 3">
    <name type="scientific">Salix dunnii</name>
    <dbReference type="NCBI Taxonomy" id="1413687"/>
    <lineage>
        <taxon>Eukaryota</taxon>
        <taxon>Viridiplantae</taxon>
        <taxon>Streptophyta</taxon>
        <taxon>Embryophyta</taxon>
        <taxon>Tracheophyta</taxon>
        <taxon>Spermatophyta</taxon>
        <taxon>Magnoliopsida</taxon>
        <taxon>eudicotyledons</taxon>
        <taxon>Gunneridae</taxon>
        <taxon>Pentapetalae</taxon>
        <taxon>rosids</taxon>
        <taxon>fabids</taxon>
        <taxon>Malpighiales</taxon>
        <taxon>Salicaceae</taxon>
        <taxon>Saliceae</taxon>
        <taxon>Salix</taxon>
    </lineage>
</organism>
<keyword evidence="3" id="KW-1185">Reference proteome</keyword>
<evidence type="ECO:0000259" key="1">
    <source>
        <dbReference type="Pfam" id="PF02781"/>
    </source>
</evidence>
<dbReference type="EMBL" id="JADGMS010000005">
    <property type="protein sequence ID" value="KAF9681463.1"/>
    <property type="molecule type" value="Genomic_DNA"/>
</dbReference>
<dbReference type="AlphaFoldDB" id="A0A835K627"/>
<evidence type="ECO:0000313" key="2">
    <source>
        <dbReference type="EMBL" id="KAF9681463.1"/>
    </source>
</evidence>
<comment type="caution">
    <text evidence="2">The sequence shown here is derived from an EMBL/GenBank/DDBJ whole genome shotgun (WGS) entry which is preliminary data.</text>
</comment>
<dbReference type="Proteomes" id="UP000657918">
    <property type="component" value="Unassembled WGS sequence"/>
</dbReference>
<dbReference type="InterPro" id="IPR022675">
    <property type="entry name" value="G6P_DH_C"/>
</dbReference>
<dbReference type="Gene3D" id="3.30.360.10">
    <property type="entry name" value="Dihydrodipicolinate Reductase, domain 2"/>
    <property type="match status" value="1"/>
</dbReference>
<name>A0A835K627_9ROSI</name>
<dbReference type="GO" id="GO:0004345">
    <property type="term" value="F:glucose-6-phosphate dehydrogenase activity"/>
    <property type="evidence" value="ECO:0007669"/>
    <property type="project" value="InterPro"/>
</dbReference>
<dbReference type="Pfam" id="PF02781">
    <property type="entry name" value="G6PD_C"/>
    <property type="match status" value="1"/>
</dbReference>
<gene>
    <name evidence="2" type="ORF">SADUNF_Sadunf05G0004100</name>
</gene>
<accession>A0A835K627</accession>
<dbReference type="GO" id="GO:0050661">
    <property type="term" value="F:NADP binding"/>
    <property type="evidence" value="ECO:0007669"/>
    <property type="project" value="InterPro"/>
</dbReference>
<proteinExistence type="predicted"/>
<dbReference type="GO" id="GO:0006006">
    <property type="term" value="P:glucose metabolic process"/>
    <property type="evidence" value="ECO:0007669"/>
    <property type="project" value="InterPro"/>
</dbReference>
<dbReference type="OrthoDB" id="60984at2759"/>
<dbReference type="SUPFAM" id="SSF55347">
    <property type="entry name" value="Glyceraldehyde-3-phosphate dehydrogenase-like, C-terminal domain"/>
    <property type="match status" value="1"/>
</dbReference>